<feature type="transmembrane region" description="Helical" evidence="19">
    <location>
        <begin position="170"/>
        <end position="191"/>
    </location>
</feature>
<name>A0AAE0RPK9_9BIVA</name>
<feature type="binding site" evidence="16">
    <location>
        <begin position="221"/>
        <end position="222"/>
    </location>
    <ligand>
        <name>FAD</name>
        <dbReference type="ChEBI" id="CHEBI:57692"/>
    </ligand>
</feature>
<evidence type="ECO:0000256" key="11">
    <source>
        <dbReference type="ARBA" id="ARBA00023002"/>
    </source>
</evidence>
<dbReference type="GO" id="GO:0050660">
    <property type="term" value="F:flavin adenine dinucleotide binding"/>
    <property type="evidence" value="ECO:0007669"/>
    <property type="project" value="InterPro"/>
</dbReference>
<dbReference type="InterPro" id="IPR050281">
    <property type="entry name" value="Flavin_monoamine_oxidase"/>
</dbReference>
<evidence type="ECO:0000256" key="6">
    <source>
        <dbReference type="ARBA" id="ARBA00022491"/>
    </source>
</evidence>
<feature type="compositionally biased region" description="Basic and acidic residues" evidence="18">
    <location>
        <begin position="29"/>
        <end position="47"/>
    </location>
</feature>
<feature type="region of interest" description="Disordered" evidence="18">
    <location>
        <begin position="1"/>
        <end position="65"/>
    </location>
</feature>
<keyword evidence="5" id="KW-0158">Chromosome</keyword>
<dbReference type="GO" id="GO:0003723">
    <property type="term" value="F:RNA binding"/>
    <property type="evidence" value="ECO:0007669"/>
    <property type="project" value="UniProtKB-ARBA"/>
</dbReference>
<keyword evidence="13 17" id="KW-0175">Coiled coil</keyword>
<evidence type="ECO:0000256" key="19">
    <source>
        <dbReference type="SAM" id="Phobius"/>
    </source>
</evidence>
<organism evidence="21 22">
    <name type="scientific">Potamilus streckersoni</name>
    <dbReference type="NCBI Taxonomy" id="2493646"/>
    <lineage>
        <taxon>Eukaryota</taxon>
        <taxon>Metazoa</taxon>
        <taxon>Spiralia</taxon>
        <taxon>Lophotrochozoa</taxon>
        <taxon>Mollusca</taxon>
        <taxon>Bivalvia</taxon>
        <taxon>Autobranchia</taxon>
        <taxon>Heteroconchia</taxon>
        <taxon>Palaeoheterodonta</taxon>
        <taxon>Unionida</taxon>
        <taxon>Unionoidea</taxon>
        <taxon>Unionidae</taxon>
        <taxon>Ambleminae</taxon>
        <taxon>Lampsilini</taxon>
        <taxon>Potamilus</taxon>
    </lineage>
</organism>
<dbReference type="Pfam" id="PF01593">
    <property type="entry name" value="Amino_oxidase"/>
    <property type="match status" value="1"/>
</dbReference>
<dbReference type="SUPFAM" id="SSF51905">
    <property type="entry name" value="FAD/NAD(P)-binding domain"/>
    <property type="match status" value="1"/>
</dbReference>
<dbReference type="SUPFAM" id="SSF46689">
    <property type="entry name" value="Homeodomain-like"/>
    <property type="match status" value="1"/>
</dbReference>
<dbReference type="FunFam" id="3.50.50.60:FF:000029">
    <property type="entry name" value="Lysine-specific histone demethylase"/>
    <property type="match status" value="1"/>
</dbReference>
<dbReference type="InterPro" id="IPR017366">
    <property type="entry name" value="Hist_Lys-spec_deMease"/>
</dbReference>
<evidence type="ECO:0000313" key="21">
    <source>
        <dbReference type="EMBL" id="KAK3576970.1"/>
    </source>
</evidence>
<dbReference type="Gene3D" id="3.50.50.60">
    <property type="entry name" value="FAD/NAD(P)-binding domain"/>
    <property type="match status" value="2"/>
</dbReference>
<dbReference type="SUPFAM" id="SSF54373">
    <property type="entry name" value="FAD-linked reductases, C-terminal domain"/>
    <property type="match status" value="1"/>
</dbReference>
<dbReference type="InterPro" id="IPR002937">
    <property type="entry name" value="Amino_oxidase"/>
</dbReference>
<feature type="binding site" evidence="16">
    <location>
        <position position="199"/>
    </location>
    <ligand>
        <name>FAD</name>
        <dbReference type="ChEBI" id="CHEBI:57692"/>
    </ligand>
</feature>
<dbReference type="GO" id="GO:0140682">
    <property type="term" value="F:FAD-dependent H3K4me/H3K4me3 demethylase activity"/>
    <property type="evidence" value="ECO:0007669"/>
    <property type="project" value="UniProtKB-ARBA"/>
</dbReference>
<dbReference type="GO" id="GO:0008284">
    <property type="term" value="P:positive regulation of cell population proliferation"/>
    <property type="evidence" value="ECO:0007669"/>
    <property type="project" value="UniProtKB-ARBA"/>
</dbReference>
<evidence type="ECO:0000256" key="12">
    <source>
        <dbReference type="ARBA" id="ARBA00023015"/>
    </source>
</evidence>
<comment type="cofactor">
    <cofactor evidence="1 16">
        <name>FAD</name>
        <dbReference type="ChEBI" id="CHEBI:57692"/>
    </cofactor>
</comment>
<dbReference type="AlphaFoldDB" id="A0AAE0RPK9"/>
<feature type="coiled-coil region" evidence="17">
    <location>
        <begin position="323"/>
        <end position="403"/>
    </location>
</feature>
<keyword evidence="11" id="KW-0560">Oxidoreductase</keyword>
<evidence type="ECO:0000256" key="2">
    <source>
        <dbReference type="ARBA" id="ARBA00004123"/>
    </source>
</evidence>
<keyword evidence="14" id="KW-0804">Transcription</keyword>
<dbReference type="FunFam" id="1.10.287.80:FF:000002">
    <property type="entry name" value="Lysine-specific histone demethylase 1A"/>
    <property type="match status" value="1"/>
</dbReference>
<keyword evidence="19" id="KW-1133">Transmembrane helix</keyword>
<evidence type="ECO:0000256" key="15">
    <source>
        <dbReference type="ARBA" id="ARBA00023242"/>
    </source>
</evidence>
<dbReference type="Gene3D" id="1.10.287.80">
    <property type="entry name" value="ATP synthase, gamma subunit, helix hairpin domain"/>
    <property type="match status" value="1"/>
</dbReference>
<comment type="caution">
    <text evidence="21">The sequence shown here is derived from an EMBL/GenBank/DDBJ whole genome shotgun (WGS) entry which is preliminary data.</text>
</comment>
<reference evidence="21" key="1">
    <citation type="journal article" date="2021" name="Genome Biol. Evol.">
        <title>A High-Quality Reference Genome for a Parasitic Bivalve with Doubly Uniparental Inheritance (Bivalvia: Unionida).</title>
        <authorList>
            <person name="Smith C.H."/>
        </authorList>
    </citation>
    <scope>NUCLEOTIDE SEQUENCE</scope>
    <source>
        <strain evidence="21">CHS0354</strain>
    </source>
</reference>
<keyword evidence="22" id="KW-1185">Reference proteome</keyword>
<feature type="binding site" evidence="16">
    <location>
        <begin position="170"/>
        <end position="198"/>
    </location>
    <ligand>
        <name>FAD</name>
        <dbReference type="ChEBI" id="CHEBI:57692"/>
    </ligand>
</feature>
<keyword evidence="12" id="KW-0805">Transcription regulation</keyword>
<sequence>MSRRKRARVEYKEEDQIATISDDEESVESEEKKPEKTEKTEKPKSEPEPDVAEDSENDDPTGLEGAAFQSRVPFDKMTSQEAACFPDIVQGPTQAQKVFLYIRNRLLQLWLDNPLQQLTFENALSQIEAPYNSDGPLVMRVHSYLERFGFINFGVFKRLKPYPAKKHGRVIIIGAGIAGLIAAKQLLSFGMDVVILEARDRVGGRIATFRKGNYVADLGAMVVTGLGGNPMTVISKQVNMELHKIKQKCPLYESNGCTVPKEKDEMVEREFNRLLEATSFLSHHLDFNQINGKPASLGQALEAIIRLQEKHVKEKQCEHQRNLIDLQEKLKKNQNNLLSLKDRIDELHRQWKEASEVKPPRDITAEFLVKSKERDLRAACKEYDQLVAQQKEIEEKLHELESNPPSDVYLSSRDRQILDWHFANLEFANATPLTQLSLKHWDQDDDFEFSGSHLTVRNGYSCVPVALSEGLDIKLNTAVRQIKYTNSGVEILTTNSKNNSNPMTLKGDAVLCTLPLGVLKECIRGGGLNSVQFNPPLPDWKSAAIQRMGFGNLNKVVLCFDRVFWDPNANLFGHVGSTTASRGELFLFWNLYKAPVLLALVAGEAAAIMENVSDDVIVGRSIVVLKGIFGNNNVPQPKETLVTRWRADPWSRGSYSFVAAGSTGNDYDLMATPISSQQGALPRLFFAGEHTIRNYPATVHGALLSALRESGRIADQFLGAPYALPARQPTQVV</sequence>
<evidence type="ECO:0000256" key="5">
    <source>
        <dbReference type="ARBA" id="ARBA00022454"/>
    </source>
</evidence>
<dbReference type="GO" id="GO:0003682">
    <property type="term" value="F:chromatin binding"/>
    <property type="evidence" value="ECO:0007669"/>
    <property type="project" value="TreeGrafter"/>
</dbReference>
<proteinExistence type="inferred from homology"/>
<keyword evidence="10" id="KW-0156">Chromatin regulator</keyword>
<evidence type="ECO:0000256" key="1">
    <source>
        <dbReference type="ARBA" id="ARBA00001974"/>
    </source>
</evidence>
<comment type="subcellular location">
    <subcellularLocation>
        <location evidence="3">Chromosome</location>
    </subcellularLocation>
    <subcellularLocation>
        <location evidence="2">Nucleus</location>
    </subcellularLocation>
</comment>
<evidence type="ECO:0000256" key="4">
    <source>
        <dbReference type="ARBA" id="ARBA00005995"/>
    </source>
</evidence>
<evidence type="ECO:0000313" key="22">
    <source>
        <dbReference type="Proteomes" id="UP001195483"/>
    </source>
</evidence>
<dbReference type="EMBL" id="JAEAOA010000424">
    <property type="protein sequence ID" value="KAK3576970.1"/>
    <property type="molecule type" value="Genomic_DNA"/>
</dbReference>
<evidence type="ECO:0000256" key="17">
    <source>
        <dbReference type="SAM" id="Coils"/>
    </source>
</evidence>
<feature type="binding site" evidence="16">
    <location>
        <begin position="698"/>
        <end position="699"/>
    </location>
    <ligand>
        <name>FAD</name>
        <dbReference type="ChEBI" id="CHEBI:57692"/>
    </ligand>
</feature>
<evidence type="ECO:0000256" key="18">
    <source>
        <dbReference type="SAM" id="MobiDB-lite"/>
    </source>
</evidence>
<dbReference type="InterPro" id="IPR036188">
    <property type="entry name" value="FAD/NAD-bd_sf"/>
</dbReference>
<dbReference type="Gene3D" id="3.90.660.10">
    <property type="match status" value="1"/>
</dbReference>
<evidence type="ECO:0000256" key="13">
    <source>
        <dbReference type="ARBA" id="ARBA00023054"/>
    </source>
</evidence>
<dbReference type="PIRSF" id="PIRSF038051">
    <property type="entry name" value="Histone_Lys-demethylase"/>
    <property type="match status" value="1"/>
</dbReference>
<dbReference type="Proteomes" id="UP001195483">
    <property type="component" value="Unassembled WGS sequence"/>
</dbReference>
<keyword evidence="7" id="KW-0597">Phosphoprotein</keyword>
<dbReference type="Gene3D" id="1.10.10.10">
    <property type="entry name" value="Winged helix-like DNA-binding domain superfamily/Winged helix DNA-binding domain"/>
    <property type="match status" value="1"/>
</dbReference>
<protein>
    <recommendedName>
        <fullName evidence="20">SWIRM domain-containing protein</fullName>
    </recommendedName>
</protein>
<reference evidence="21" key="3">
    <citation type="submission" date="2023-05" db="EMBL/GenBank/DDBJ databases">
        <authorList>
            <person name="Smith C.H."/>
        </authorList>
    </citation>
    <scope>NUCLEOTIDE SEQUENCE</scope>
    <source>
        <strain evidence="21">CHS0354</strain>
        <tissue evidence="21">Mantle</tissue>
    </source>
</reference>
<accession>A0AAE0RPK9</accession>
<dbReference type="FunFam" id="1.10.10.10:FF:000064">
    <property type="entry name" value="Lysine-specific histone demethylase 1A"/>
    <property type="match status" value="1"/>
</dbReference>
<dbReference type="PANTHER" id="PTHR10742:SF386">
    <property type="entry name" value="LYSINE-SPECIFIC HISTONE DEMETHYLASE 1A"/>
    <property type="match status" value="1"/>
</dbReference>
<dbReference type="PANTHER" id="PTHR10742">
    <property type="entry name" value="FLAVIN MONOAMINE OXIDASE"/>
    <property type="match status" value="1"/>
</dbReference>
<evidence type="ECO:0000256" key="14">
    <source>
        <dbReference type="ARBA" id="ARBA00023163"/>
    </source>
</evidence>
<dbReference type="PRINTS" id="PR00420">
    <property type="entry name" value="RNGMNOXGNASE"/>
</dbReference>
<dbReference type="GO" id="GO:0006355">
    <property type="term" value="P:regulation of DNA-templated transcription"/>
    <property type="evidence" value="ECO:0007669"/>
    <property type="project" value="InterPro"/>
</dbReference>
<gene>
    <name evidence="21" type="ORF">CHS0354_005973</name>
</gene>
<dbReference type="InterPro" id="IPR009057">
    <property type="entry name" value="Homeodomain-like_sf"/>
</dbReference>
<keyword evidence="9 16" id="KW-0274">FAD</keyword>
<keyword evidence="15" id="KW-0539">Nucleus</keyword>
<feature type="compositionally biased region" description="Acidic residues" evidence="18">
    <location>
        <begin position="48"/>
        <end position="61"/>
    </location>
</feature>
<keyword evidence="19" id="KW-0472">Membrane</keyword>
<dbReference type="Pfam" id="PF04433">
    <property type="entry name" value="SWIRM"/>
    <property type="match status" value="1"/>
</dbReference>
<feature type="binding site" evidence="16">
    <location>
        <position position="689"/>
    </location>
    <ligand>
        <name>FAD</name>
        <dbReference type="ChEBI" id="CHEBI:57692"/>
    </ligand>
</feature>
<keyword evidence="6" id="KW-0678">Repressor</keyword>
<reference evidence="21" key="2">
    <citation type="journal article" date="2021" name="Genome Biol. Evol.">
        <title>Developing a high-quality reference genome for a parasitic bivalve with doubly uniparental inheritance (Bivalvia: Unionida).</title>
        <authorList>
            <person name="Smith C.H."/>
        </authorList>
    </citation>
    <scope>NUCLEOTIDE SEQUENCE</scope>
    <source>
        <strain evidence="21">CHS0354</strain>
        <tissue evidence="21">Mantle</tissue>
    </source>
</reference>
<feature type="binding site" evidence="16">
    <location>
        <position position="205"/>
    </location>
    <ligand>
        <name>FAD</name>
        <dbReference type="ChEBI" id="CHEBI:57692"/>
    </ligand>
</feature>
<evidence type="ECO:0000256" key="8">
    <source>
        <dbReference type="ARBA" id="ARBA00022630"/>
    </source>
</evidence>
<dbReference type="FunFam" id="3.90.660.10:FF:000001">
    <property type="entry name" value="Lysine-specific histone demethylase"/>
    <property type="match status" value="1"/>
</dbReference>
<evidence type="ECO:0000256" key="16">
    <source>
        <dbReference type="PIRSR" id="PIRSR038051-1"/>
    </source>
</evidence>
<evidence type="ECO:0000256" key="3">
    <source>
        <dbReference type="ARBA" id="ARBA00004286"/>
    </source>
</evidence>
<evidence type="ECO:0000259" key="20">
    <source>
        <dbReference type="PROSITE" id="PS50934"/>
    </source>
</evidence>
<dbReference type="InterPro" id="IPR007526">
    <property type="entry name" value="SWIRM"/>
</dbReference>
<evidence type="ECO:0000256" key="10">
    <source>
        <dbReference type="ARBA" id="ARBA00022853"/>
    </source>
</evidence>
<dbReference type="PROSITE" id="PS50934">
    <property type="entry name" value="SWIRM"/>
    <property type="match status" value="1"/>
</dbReference>
<evidence type="ECO:0000256" key="9">
    <source>
        <dbReference type="ARBA" id="ARBA00022827"/>
    </source>
</evidence>
<evidence type="ECO:0000256" key="7">
    <source>
        <dbReference type="ARBA" id="ARBA00022553"/>
    </source>
</evidence>
<feature type="domain" description="SWIRM" evidence="20">
    <location>
        <begin position="63"/>
        <end position="162"/>
    </location>
</feature>
<keyword evidence="19" id="KW-0812">Transmembrane</keyword>
<dbReference type="GO" id="GO:0005694">
    <property type="term" value="C:chromosome"/>
    <property type="evidence" value="ECO:0007669"/>
    <property type="project" value="UniProtKB-SubCell"/>
</dbReference>
<dbReference type="InterPro" id="IPR036388">
    <property type="entry name" value="WH-like_DNA-bd_sf"/>
</dbReference>
<dbReference type="GO" id="GO:0005634">
    <property type="term" value="C:nucleus"/>
    <property type="evidence" value="ECO:0007669"/>
    <property type="project" value="UniProtKB-SubCell"/>
</dbReference>
<comment type="similarity">
    <text evidence="4">Belongs to the flavin monoamine oxidase family.</text>
</comment>
<keyword evidence="8" id="KW-0285">Flavoprotein</keyword>